<dbReference type="RefSeq" id="XP_026680388.1">
    <property type="nucleotide sequence ID" value="XM_026824587.1"/>
</dbReference>
<dbReference type="GO" id="GO:0005737">
    <property type="term" value="C:cytoplasm"/>
    <property type="evidence" value="ECO:0007669"/>
    <property type="project" value="UniProtKB-ARBA"/>
</dbReference>
<dbReference type="GO" id="GO:0016020">
    <property type="term" value="C:membrane"/>
    <property type="evidence" value="ECO:0007669"/>
    <property type="project" value="UniProtKB-SubCell"/>
</dbReference>
<dbReference type="GO" id="GO:0012505">
    <property type="term" value="C:endomembrane system"/>
    <property type="evidence" value="ECO:0007669"/>
    <property type="project" value="TreeGrafter"/>
</dbReference>
<evidence type="ECO:0000256" key="2">
    <source>
        <dbReference type="ARBA" id="ARBA00001946"/>
    </source>
</evidence>
<comment type="similarity">
    <text evidence="5">Belongs to the inositol monophosphatase superfamily.</text>
</comment>
<keyword evidence="11 16" id="KW-1133">Transmembrane helix</keyword>
<dbReference type="PaxDb" id="121845-A0A3Q0J0B0"/>
<dbReference type="Gene3D" id="3.30.540.10">
    <property type="entry name" value="Fructose-1,6-Bisphosphatase, subunit A, domain 1"/>
    <property type="match status" value="1"/>
</dbReference>
<evidence type="ECO:0000256" key="8">
    <source>
        <dbReference type="ARBA" id="ARBA00022723"/>
    </source>
</evidence>
<dbReference type="GO" id="GO:0052834">
    <property type="term" value="F:inositol monophosphate phosphatase activity"/>
    <property type="evidence" value="ECO:0007669"/>
    <property type="project" value="UniProtKB-EC"/>
</dbReference>
<feature type="binding site" evidence="15">
    <location>
        <position position="169"/>
    </location>
    <ligand>
        <name>Mg(2+)</name>
        <dbReference type="ChEBI" id="CHEBI:18420"/>
        <label>1</label>
        <note>catalytic</note>
    </ligand>
</feature>
<keyword evidence="8 15" id="KW-0479">Metal-binding</keyword>
<feature type="binding site" evidence="15">
    <location>
        <position position="171"/>
    </location>
    <ligand>
        <name>Mg(2+)</name>
        <dbReference type="ChEBI" id="CHEBI:18420"/>
        <label>1</label>
        <note>catalytic</note>
    </ligand>
</feature>
<dbReference type="PANTHER" id="PTHR43028:SF4">
    <property type="entry name" value="INOSITOL MONOPHOSPHATASE 3"/>
    <property type="match status" value="1"/>
</dbReference>
<dbReference type="GO" id="GO:0046854">
    <property type="term" value="P:phosphatidylinositol phosphate biosynthetic process"/>
    <property type="evidence" value="ECO:0007669"/>
    <property type="project" value="InterPro"/>
</dbReference>
<evidence type="ECO:0000256" key="15">
    <source>
        <dbReference type="PIRSR" id="PIRSR600760-2"/>
    </source>
</evidence>
<proteinExistence type="inferred from homology"/>
<keyword evidence="17" id="KW-1185">Reference proteome</keyword>
<protein>
    <recommendedName>
        <fullName evidence="6">inositol-phosphate phosphatase</fullName>
        <ecNumber evidence="6">3.1.3.25</ecNumber>
    </recommendedName>
    <alternativeName>
        <fullName evidence="14">Inositol-1(or 4)-monophosphatase 3</fullName>
    </alternativeName>
    <alternativeName>
        <fullName evidence="13">Myo-inositol monophosphatase A3</fullName>
    </alternativeName>
</protein>
<evidence type="ECO:0000256" key="16">
    <source>
        <dbReference type="SAM" id="Phobius"/>
    </source>
</evidence>
<comment type="cofactor">
    <cofactor evidence="2 15">
        <name>Mg(2+)</name>
        <dbReference type="ChEBI" id="CHEBI:18420"/>
    </cofactor>
</comment>
<reference evidence="18" key="1">
    <citation type="submission" date="2025-08" db="UniProtKB">
        <authorList>
            <consortium name="RefSeq"/>
        </authorList>
    </citation>
    <scope>IDENTIFICATION</scope>
</reference>
<keyword evidence="12 16" id="KW-0472">Membrane</keyword>
<dbReference type="Proteomes" id="UP000079169">
    <property type="component" value="Unplaced"/>
</dbReference>
<dbReference type="Gene3D" id="3.40.190.80">
    <property type="match status" value="2"/>
</dbReference>
<dbReference type="PROSITE" id="PS00630">
    <property type="entry name" value="IMP_2"/>
    <property type="match status" value="2"/>
</dbReference>
<keyword evidence="7 16" id="KW-0812">Transmembrane</keyword>
<evidence type="ECO:0000256" key="9">
    <source>
        <dbReference type="ARBA" id="ARBA00022801"/>
    </source>
</evidence>
<dbReference type="KEGG" id="dci:103510561"/>
<evidence type="ECO:0000313" key="18">
    <source>
        <dbReference type="RefSeq" id="XP_026680388.1"/>
    </source>
</evidence>
<dbReference type="STRING" id="121845.A0A3Q0J0B0"/>
<comment type="catalytic activity">
    <reaction evidence="1">
        <text>a myo-inositol phosphate + H2O = myo-inositol + phosphate</text>
        <dbReference type="Rhea" id="RHEA:24056"/>
        <dbReference type="ChEBI" id="CHEBI:15377"/>
        <dbReference type="ChEBI" id="CHEBI:17268"/>
        <dbReference type="ChEBI" id="CHEBI:43474"/>
        <dbReference type="ChEBI" id="CHEBI:84139"/>
        <dbReference type="EC" id="3.1.3.25"/>
    </reaction>
</comment>
<dbReference type="InterPro" id="IPR020550">
    <property type="entry name" value="Inositol_monophosphatase_CS"/>
</dbReference>
<feature type="binding site" evidence="15">
    <location>
        <position position="121"/>
    </location>
    <ligand>
        <name>Mg(2+)</name>
        <dbReference type="ChEBI" id="CHEBI:18420"/>
        <label>1</label>
        <note>catalytic</note>
    </ligand>
</feature>
<dbReference type="CDD" id="cd01640">
    <property type="entry name" value="IPPase"/>
    <property type="match status" value="1"/>
</dbReference>
<dbReference type="InterPro" id="IPR050725">
    <property type="entry name" value="CysQ/Inositol_MonoPase"/>
</dbReference>
<dbReference type="FunFam" id="3.30.540.10:FF:000012">
    <property type="entry name" value="Blast:Putative inositol monophosphatase 3"/>
    <property type="match status" value="1"/>
</dbReference>
<dbReference type="SUPFAM" id="SSF56655">
    <property type="entry name" value="Carbohydrate phosphatase"/>
    <property type="match status" value="2"/>
</dbReference>
<evidence type="ECO:0000256" key="7">
    <source>
        <dbReference type="ARBA" id="ARBA00022692"/>
    </source>
</evidence>
<evidence type="ECO:0000256" key="6">
    <source>
        <dbReference type="ARBA" id="ARBA00013106"/>
    </source>
</evidence>
<keyword evidence="9" id="KW-0378">Hydrolase</keyword>
<evidence type="ECO:0000256" key="10">
    <source>
        <dbReference type="ARBA" id="ARBA00022842"/>
    </source>
</evidence>
<evidence type="ECO:0000256" key="5">
    <source>
        <dbReference type="ARBA" id="ARBA00009759"/>
    </source>
</evidence>
<evidence type="ECO:0000256" key="13">
    <source>
        <dbReference type="ARBA" id="ARBA00042119"/>
    </source>
</evidence>
<dbReference type="GO" id="GO:0046872">
    <property type="term" value="F:metal ion binding"/>
    <property type="evidence" value="ECO:0007669"/>
    <property type="project" value="UniProtKB-KW"/>
</dbReference>
<organism evidence="17 18">
    <name type="scientific">Diaphorina citri</name>
    <name type="common">Asian citrus psyllid</name>
    <dbReference type="NCBI Taxonomy" id="121845"/>
    <lineage>
        <taxon>Eukaryota</taxon>
        <taxon>Metazoa</taxon>
        <taxon>Ecdysozoa</taxon>
        <taxon>Arthropoda</taxon>
        <taxon>Hexapoda</taxon>
        <taxon>Insecta</taxon>
        <taxon>Pterygota</taxon>
        <taxon>Neoptera</taxon>
        <taxon>Paraneoptera</taxon>
        <taxon>Hemiptera</taxon>
        <taxon>Sternorrhyncha</taxon>
        <taxon>Psylloidea</taxon>
        <taxon>Psyllidae</taxon>
        <taxon>Diaphorininae</taxon>
        <taxon>Diaphorina</taxon>
    </lineage>
</organism>
<comment type="subcellular location">
    <subcellularLocation>
        <location evidence="3">Membrane</location>
        <topology evidence="3">Single-pass membrane protein</topology>
    </subcellularLocation>
</comment>
<dbReference type="PANTHER" id="PTHR43028">
    <property type="entry name" value="3'(2'),5'-BISPHOSPHATE NUCLEOTIDASE 1"/>
    <property type="match status" value="1"/>
</dbReference>
<evidence type="ECO:0000256" key="4">
    <source>
        <dbReference type="ARBA" id="ARBA00005152"/>
    </source>
</evidence>
<comment type="pathway">
    <text evidence="4">Polyol metabolism; myo-inositol biosynthesis; myo-inositol from D-glucose 6-phosphate: step 2/2.</text>
</comment>
<gene>
    <name evidence="18" type="primary">LOC103510561</name>
</gene>
<evidence type="ECO:0000256" key="3">
    <source>
        <dbReference type="ARBA" id="ARBA00004167"/>
    </source>
</evidence>
<dbReference type="InterPro" id="IPR000760">
    <property type="entry name" value="Inositol_monophosphatase-like"/>
</dbReference>
<feature type="binding site" evidence="15">
    <location>
        <position position="297"/>
    </location>
    <ligand>
        <name>Mg(2+)</name>
        <dbReference type="ChEBI" id="CHEBI:18420"/>
        <label>1</label>
        <note>catalytic</note>
    </ligand>
</feature>
<evidence type="ECO:0000256" key="12">
    <source>
        <dbReference type="ARBA" id="ARBA00023136"/>
    </source>
</evidence>
<feature type="transmembrane region" description="Helical" evidence="16">
    <location>
        <begin position="12"/>
        <end position="28"/>
    </location>
</feature>
<dbReference type="GO" id="GO:0008254">
    <property type="term" value="F:3'-nucleotidase activity"/>
    <property type="evidence" value="ECO:0007669"/>
    <property type="project" value="TreeGrafter"/>
</dbReference>
<sequence length="453" mass="49333">MNFGGTIRLNPVGVFVSFLMIVLFLLYLRSGKQPDEVKYVFQKKSLDKVNLKKLLIAAIQAAENGGKEVIKVYLNGNLNEKSKGKTLEGANDPVTDADMKSHCAMYYSLVDQFPNIHIISEENIPRDKCQAKMSPSVNPTMDEEGLNNIEANAMHVESVAAEDVTVWIDPLDATQEFTENLLDYVTTMVCVAVRGVPVIGVIHKPFGEQPHQTYWSWNQRGMSSSLLLLKHTRSESSDSPSIIVSRSHAGKVKAELEAKLGSKLQIITAGGAGYKALEVAGSNASAYIHSTKIKKWDICAGDAILRALGGQMVTLNGDRITYDAQTNVVNSDGVFAYRTERKGLWRVLKHAPPTGSDGASCPRSVSGYKALEVAGSNASAYIHSTKIKKWDICAGDAILRALGGQMVTLNGERITYDAQTNVVNSDGVFAYRTERKGLWRVLKHAPPTGSDGA</sequence>
<evidence type="ECO:0000313" key="17">
    <source>
        <dbReference type="Proteomes" id="UP000079169"/>
    </source>
</evidence>
<dbReference type="AlphaFoldDB" id="A0A3Q0J0B0"/>
<evidence type="ECO:0000256" key="1">
    <source>
        <dbReference type="ARBA" id="ARBA00001033"/>
    </source>
</evidence>
<dbReference type="Pfam" id="PF00459">
    <property type="entry name" value="Inositol_P"/>
    <property type="match status" value="2"/>
</dbReference>
<name>A0A3Q0J0B0_DIACI</name>
<accession>A0A3Q0J0B0</accession>
<feature type="binding site" evidence="15">
    <location>
        <position position="172"/>
    </location>
    <ligand>
        <name>Mg(2+)</name>
        <dbReference type="ChEBI" id="CHEBI:18420"/>
        <label>1</label>
        <note>catalytic</note>
    </ligand>
</feature>
<keyword evidence="10 15" id="KW-0460">Magnesium</keyword>
<evidence type="ECO:0000256" key="14">
    <source>
        <dbReference type="ARBA" id="ARBA00042949"/>
    </source>
</evidence>
<dbReference type="GeneID" id="103510561"/>
<dbReference type="EC" id="3.1.3.25" evidence="6"/>
<evidence type="ECO:0000256" key="11">
    <source>
        <dbReference type="ARBA" id="ARBA00022989"/>
    </source>
</evidence>